<dbReference type="InterPro" id="IPR024512">
    <property type="entry name" value="Ser_palmitoyltrfase_ssu-like"/>
</dbReference>
<dbReference type="GO" id="GO:0005789">
    <property type="term" value="C:endoplasmic reticulum membrane"/>
    <property type="evidence" value="ECO:0007669"/>
    <property type="project" value="UniProtKB-SubCell"/>
</dbReference>
<keyword evidence="2 6" id="KW-0812">Transmembrane</keyword>
<feature type="transmembrane region" description="Helical" evidence="6">
    <location>
        <begin position="79"/>
        <end position="100"/>
    </location>
</feature>
<reference evidence="7 8" key="1">
    <citation type="submission" date="2014-04" db="EMBL/GenBank/DDBJ databases">
        <authorList>
            <consortium name="DOE Joint Genome Institute"/>
            <person name="Kuo A."/>
            <person name="Girlanda M."/>
            <person name="Perotto S."/>
            <person name="Kohler A."/>
            <person name="Nagy L.G."/>
            <person name="Floudas D."/>
            <person name="Copeland A."/>
            <person name="Barry K.W."/>
            <person name="Cichocki N."/>
            <person name="Veneault-Fourrey C."/>
            <person name="LaButti K."/>
            <person name="Lindquist E.A."/>
            <person name="Lipzen A."/>
            <person name="Lundell T."/>
            <person name="Morin E."/>
            <person name="Murat C."/>
            <person name="Sun H."/>
            <person name="Tunlid A."/>
            <person name="Henrissat B."/>
            <person name="Grigoriev I.V."/>
            <person name="Hibbett D.S."/>
            <person name="Martin F."/>
            <person name="Nordberg H.P."/>
            <person name="Cantor M.N."/>
            <person name="Hua S.X."/>
        </authorList>
    </citation>
    <scope>NUCLEOTIDE SEQUENCE [LARGE SCALE GENOMIC DNA]</scope>
    <source>
        <strain evidence="7 8">MUT 4182</strain>
    </source>
</reference>
<evidence type="ECO:0000313" key="8">
    <source>
        <dbReference type="Proteomes" id="UP000054248"/>
    </source>
</evidence>
<gene>
    <name evidence="7" type="ORF">M407DRAFT_242792</name>
</gene>
<dbReference type="EMBL" id="KN822988">
    <property type="protein sequence ID" value="KIO28987.1"/>
    <property type="molecule type" value="Genomic_DNA"/>
</dbReference>
<accession>A0A0C3M5Q6</accession>
<proteinExistence type="predicted"/>
<protein>
    <submittedName>
        <fullName evidence="7">Uncharacterized protein</fullName>
    </submittedName>
</protein>
<comment type="subcellular location">
    <subcellularLocation>
        <location evidence="1">Endoplasmic reticulum membrane</location>
        <topology evidence="1">Multi-pass membrane protein</topology>
    </subcellularLocation>
</comment>
<evidence type="ECO:0000313" key="7">
    <source>
        <dbReference type="EMBL" id="KIO28987.1"/>
    </source>
</evidence>
<dbReference type="STRING" id="1051891.A0A0C3M5Q6"/>
<dbReference type="Pfam" id="PF11779">
    <property type="entry name" value="SPT_ssu-like"/>
    <property type="match status" value="1"/>
</dbReference>
<name>A0A0C3M5Q6_9AGAM</name>
<evidence type="ECO:0000256" key="6">
    <source>
        <dbReference type="SAM" id="Phobius"/>
    </source>
</evidence>
<keyword evidence="8" id="KW-1185">Reference proteome</keyword>
<evidence type="ECO:0000256" key="5">
    <source>
        <dbReference type="ARBA" id="ARBA00023136"/>
    </source>
</evidence>
<evidence type="ECO:0000256" key="3">
    <source>
        <dbReference type="ARBA" id="ARBA00022824"/>
    </source>
</evidence>
<dbReference type="OrthoDB" id="202672at2759"/>
<keyword evidence="4 6" id="KW-1133">Transmembrane helix</keyword>
<keyword evidence="5 6" id="KW-0472">Membrane</keyword>
<sequence length="138" mass="16371">MGRKLVPQARAPKEMIDVDLYTTAWDTSFSKKPLRTNPPHWGDISNRAPAGRLERWIWRKRLWFESTFILIVLEPWEKLLVCTVFALLAVFFTWSVYYYFPAQLQFMNTRAKYYILGDEGTQPEALTFILRQATAYRK</sequence>
<keyword evidence="3" id="KW-0256">Endoplasmic reticulum</keyword>
<dbReference type="HOGENOM" id="CLU_1856766_0_0_1"/>
<dbReference type="AlphaFoldDB" id="A0A0C3M5Q6"/>
<evidence type="ECO:0000256" key="4">
    <source>
        <dbReference type="ARBA" id="ARBA00022989"/>
    </source>
</evidence>
<dbReference type="Proteomes" id="UP000054248">
    <property type="component" value="Unassembled WGS sequence"/>
</dbReference>
<reference evidence="8" key="2">
    <citation type="submission" date="2015-01" db="EMBL/GenBank/DDBJ databases">
        <title>Evolutionary Origins and Diversification of the Mycorrhizal Mutualists.</title>
        <authorList>
            <consortium name="DOE Joint Genome Institute"/>
            <consortium name="Mycorrhizal Genomics Consortium"/>
            <person name="Kohler A."/>
            <person name="Kuo A."/>
            <person name="Nagy L.G."/>
            <person name="Floudas D."/>
            <person name="Copeland A."/>
            <person name="Barry K.W."/>
            <person name="Cichocki N."/>
            <person name="Veneault-Fourrey C."/>
            <person name="LaButti K."/>
            <person name="Lindquist E.A."/>
            <person name="Lipzen A."/>
            <person name="Lundell T."/>
            <person name="Morin E."/>
            <person name="Murat C."/>
            <person name="Riley R."/>
            <person name="Ohm R."/>
            <person name="Sun H."/>
            <person name="Tunlid A."/>
            <person name="Henrissat B."/>
            <person name="Grigoriev I.V."/>
            <person name="Hibbett D.S."/>
            <person name="Martin F."/>
        </authorList>
    </citation>
    <scope>NUCLEOTIDE SEQUENCE [LARGE SCALE GENOMIC DNA]</scope>
    <source>
        <strain evidence="8">MUT 4182</strain>
    </source>
</reference>
<evidence type="ECO:0000256" key="1">
    <source>
        <dbReference type="ARBA" id="ARBA00004477"/>
    </source>
</evidence>
<evidence type="ECO:0000256" key="2">
    <source>
        <dbReference type="ARBA" id="ARBA00022692"/>
    </source>
</evidence>
<organism evidence="7 8">
    <name type="scientific">Tulasnella calospora MUT 4182</name>
    <dbReference type="NCBI Taxonomy" id="1051891"/>
    <lineage>
        <taxon>Eukaryota</taxon>
        <taxon>Fungi</taxon>
        <taxon>Dikarya</taxon>
        <taxon>Basidiomycota</taxon>
        <taxon>Agaricomycotina</taxon>
        <taxon>Agaricomycetes</taxon>
        <taxon>Cantharellales</taxon>
        <taxon>Tulasnellaceae</taxon>
        <taxon>Tulasnella</taxon>
    </lineage>
</organism>